<evidence type="ECO:0000256" key="5">
    <source>
        <dbReference type="ARBA" id="ARBA00022692"/>
    </source>
</evidence>
<dbReference type="PANTHER" id="PTHR30472">
    <property type="entry name" value="FERRIC ENTEROBACTIN TRANSPORT SYSTEM PERMEASE PROTEIN"/>
    <property type="match status" value="1"/>
</dbReference>
<accession>A0AAQ0HG43</accession>
<feature type="transmembrane region" description="Helical" evidence="8">
    <location>
        <begin position="475"/>
        <end position="494"/>
    </location>
</feature>
<evidence type="ECO:0000256" key="1">
    <source>
        <dbReference type="ARBA" id="ARBA00004651"/>
    </source>
</evidence>
<comment type="similarity">
    <text evidence="2">Belongs to the binding-protein-dependent transport system permease family. FecCD subfamily.</text>
</comment>
<keyword evidence="6 8" id="KW-1133">Transmembrane helix</keyword>
<dbReference type="AlphaFoldDB" id="A0AAQ0HG43"/>
<dbReference type="InterPro" id="IPR000522">
    <property type="entry name" value="ABC_transptr_permease_BtuC"/>
</dbReference>
<protein>
    <submittedName>
        <fullName evidence="9">Iron complex transport system permease protein</fullName>
    </submittedName>
</protein>
<dbReference type="CDD" id="cd06550">
    <property type="entry name" value="TM_ABC_iron-siderophores_like"/>
    <property type="match status" value="1"/>
</dbReference>
<feature type="transmembrane region" description="Helical" evidence="8">
    <location>
        <begin position="418"/>
        <end position="437"/>
    </location>
</feature>
<proteinExistence type="inferred from homology"/>
<dbReference type="Gene3D" id="1.10.3470.10">
    <property type="entry name" value="ABC transporter involved in vitamin B12 uptake, BtuC"/>
    <property type="match status" value="2"/>
</dbReference>
<evidence type="ECO:0000256" key="3">
    <source>
        <dbReference type="ARBA" id="ARBA00022448"/>
    </source>
</evidence>
<dbReference type="Proteomes" id="UP000256794">
    <property type="component" value="Unassembled WGS sequence"/>
</dbReference>
<dbReference type="NCBIfam" id="NF007866">
    <property type="entry name" value="PRK10577.1-2"/>
    <property type="match status" value="1"/>
</dbReference>
<feature type="transmembrane region" description="Helical" evidence="8">
    <location>
        <begin position="514"/>
        <end position="535"/>
    </location>
</feature>
<feature type="transmembrane region" description="Helical" evidence="8">
    <location>
        <begin position="345"/>
        <end position="364"/>
    </location>
</feature>
<feature type="transmembrane region" description="Helical" evidence="8">
    <location>
        <begin position="634"/>
        <end position="651"/>
    </location>
</feature>
<evidence type="ECO:0000256" key="4">
    <source>
        <dbReference type="ARBA" id="ARBA00022475"/>
    </source>
</evidence>
<feature type="transmembrane region" description="Helical" evidence="8">
    <location>
        <begin position="138"/>
        <end position="158"/>
    </location>
</feature>
<feature type="transmembrane region" description="Helical" evidence="8">
    <location>
        <begin position="443"/>
        <end position="463"/>
    </location>
</feature>
<evidence type="ECO:0000256" key="6">
    <source>
        <dbReference type="ARBA" id="ARBA00022989"/>
    </source>
</evidence>
<name>A0AAQ0HG43_PARVE</name>
<dbReference type="RefSeq" id="WP_036750512.1">
    <property type="nucleotide sequence ID" value="NZ_CP035286.1"/>
</dbReference>
<keyword evidence="3" id="KW-0813">Transport</keyword>
<feature type="transmembrane region" description="Helical" evidence="8">
    <location>
        <begin position="189"/>
        <end position="211"/>
    </location>
</feature>
<evidence type="ECO:0000256" key="2">
    <source>
        <dbReference type="ARBA" id="ARBA00007935"/>
    </source>
</evidence>
<feature type="transmembrane region" description="Helical" evidence="8">
    <location>
        <begin position="271"/>
        <end position="294"/>
    </location>
</feature>
<comment type="caution">
    <text evidence="9">The sequence shown here is derived from an EMBL/GenBank/DDBJ whole genome shotgun (WGS) entry which is preliminary data.</text>
</comment>
<dbReference type="Pfam" id="PF01032">
    <property type="entry name" value="FecCD"/>
    <property type="match status" value="2"/>
</dbReference>
<feature type="transmembrane region" description="Helical" evidence="8">
    <location>
        <begin position="48"/>
        <end position="72"/>
    </location>
</feature>
<gene>
    <name evidence="9" type="ORF">ATH84_102218</name>
</gene>
<keyword evidence="7 8" id="KW-0472">Membrane</keyword>
<feature type="transmembrane region" description="Helical" evidence="8">
    <location>
        <begin position="601"/>
        <end position="622"/>
    </location>
</feature>
<evidence type="ECO:0000313" key="9">
    <source>
        <dbReference type="EMBL" id="REG44549.1"/>
    </source>
</evidence>
<dbReference type="InterPro" id="IPR037294">
    <property type="entry name" value="ABC_BtuC-like"/>
</dbReference>
<keyword evidence="10" id="KW-1185">Reference proteome</keyword>
<dbReference type="SUPFAM" id="SSF81345">
    <property type="entry name" value="ABC transporter involved in vitamin B12 uptake, BtuC"/>
    <property type="match status" value="2"/>
</dbReference>
<feature type="transmembrane region" description="Helical" evidence="8">
    <location>
        <begin position="231"/>
        <end position="259"/>
    </location>
</feature>
<dbReference type="EMBL" id="QUMX01000022">
    <property type="protein sequence ID" value="REG44549.1"/>
    <property type="molecule type" value="Genomic_DNA"/>
</dbReference>
<sequence length="656" mass="65145">MNRMILVGGAVAALALWTIAALSALPLAEWPALPWRIDGMSVGQILLAYGLMPRGVLALLAGAALGLAGALMQAVLRNPLADPTTLGTASGAQLAIVAATIHAPGWLAGGNLPVALAGAGAATFLVMALGARRGFAPVTVTIAGMLVGLMASALATAMTLAQGHYLLSLVMWNGGALAQVDWSGSRNMALALVPALVAAAALARPLMVMSLGPEGAHGLGLRLAPLRFATLLLAVALSAMVSAQVGLVGFVGLAAPAIVRSLGARTLLQRLMLAPLAGALVLSLADGLLLALAAAGGPSLPTGALTGLIGGPLLIWLLPRMKAQVPQQTEAGDRRGHRAPRPARLLAGLAAACLALGLLTLFGGRGPGGWGFIAPELRETFLPLRATAILAAASAGALLAGAGAILQRLTANPMAAPEVLGVTGGASLGYAVTVMAVDGAGPLMLALGTSAGGALALAGLAGFAMRADLAPARLLLAGLAIGALASAVLGAIMASDDRRAWVILGWLAGSASQVSALGAAALAGLALALLAVLAASARVLEILPLGTEVGRALGLPLARVRLGLILLAGLATGAATMLVGPVSFVGLMAPHLARAMGLARAVPFCTGSWLLGAVLMLLAAFGARTASYPYDLPLGLFATLIGTPWLFILLVKRTSA</sequence>
<keyword evidence="5 8" id="KW-0812">Transmembrane</keyword>
<feature type="transmembrane region" description="Helical" evidence="8">
    <location>
        <begin position="300"/>
        <end position="318"/>
    </location>
</feature>
<comment type="subcellular location">
    <subcellularLocation>
        <location evidence="1">Cell membrane</location>
        <topology evidence="1">Multi-pass membrane protein</topology>
    </subcellularLocation>
</comment>
<dbReference type="GO" id="GO:0005886">
    <property type="term" value="C:plasma membrane"/>
    <property type="evidence" value="ECO:0007669"/>
    <property type="project" value="UniProtKB-SubCell"/>
</dbReference>
<evidence type="ECO:0000256" key="7">
    <source>
        <dbReference type="ARBA" id="ARBA00023136"/>
    </source>
</evidence>
<dbReference type="PANTHER" id="PTHR30472:SF37">
    <property type="entry name" value="FE(3+) DICITRATE TRANSPORT SYSTEM PERMEASE PROTEIN FECD-RELATED"/>
    <property type="match status" value="1"/>
</dbReference>
<dbReference type="GO" id="GO:0022857">
    <property type="term" value="F:transmembrane transporter activity"/>
    <property type="evidence" value="ECO:0007669"/>
    <property type="project" value="InterPro"/>
</dbReference>
<dbReference type="GO" id="GO:0033214">
    <property type="term" value="P:siderophore-iron import into cell"/>
    <property type="evidence" value="ECO:0007669"/>
    <property type="project" value="TreeGrafter"/>
</dbReference>
<evidence type="ECO:0000313" key="10">
    <source>
        <dbReference type="Proteomes" id="UP000256794"/>
    </source>
</evidence>
<feature type="transmembrane region" description="Helical" evidence="8">
    <location>
        <begin position="384"/>
        <end position="406"/>
    </location>
</feature>
<feature type="transmembrane region" description="Helical" evidence="8">
    <location>
        <begin position="564"/>
        <end position="589"/>
    </location>
</feature>
<reference evidence="9 10" key="1">
    <citation type="submission" date="2018-08" db="EMBL/GenBank/DDBJ databases">
        <title>Genomic Encyclopedia of Archaeal and Bacterial Type Strains, Phase II (KMG-II): from individual species to whole genera.</title>
        <authorList>
            <person name="Goeker M."/>
        </authorList>
    </citation>
    <scope>NUCLEOTIDE SEQUENCE [LARGE SCALE GENOMIC DNA]</scope>
    <source>
        <strain evidence="9 10">DSM 582</strain>
    </source>
</reference>
<feature type="transmembrane region" description="Helical" evidence="8">
    <location>
        <begin position="112"/>
        <end position="131"/>
    </location>
</feature>
<keyword evidence="4" id="KW-1003">Cell membrane</keyword>
<organism evidence="9 10">
    <name type="scientific">Paracoccus versutus</name>
    <name type="common">Thiobacillus versutus</name>
    <dbReference type="NCBI Taxonomy" id="34007"/>
    <lineage>
        <taxon>Bacteria</taxon>
        <taxon>Pseudomonadati</taxon>
        <taxon>Pseudomonadota</taxon>
        <taxon>Alphaproteobacteria</taxon>
        <taxon>Rhodobacterales</taxon>
        <taxon>Paracoccaceae</taxon>
        <taxon>Paracoccus</taxon>
    </lineage>
</organism>
<evidence type="ECO:0000256" key="8">
    <source>
        <dbReference type="SAM" id="Phobius"/>
    </source>
</evidence>